<evidence type="ECO:0000313" key="1">
    <source>
        <dbReference type="EMBL" id="CAI0470592.1"/>
    </source>
</evidence>
<organism evidence="1 2">
    <name type="scientific">Linum tenue</name>
    <dbReference type="NCBI Taxonomy" id="586396"/>
    <lineage>
        <taxon>Eukaryota</taxon>
        <taxon>Viridiplantae</taxon>
        <taxon>Streptophyta</taxon>
        <taxon>Embryophyta</taxon>
        <taxon>Tracheophyta</taxon>
        <taxon>Spermatophyta</taxon>
        <taxon>Magnoliopsida</taxon>
        <taxon>eudicotyledons</taxon>
        <taxon>Gunneridae</taxon>
        <taxon>Pentapetalae</taxon>
        <taxon>rosids</taxon>
        <taxon>fabids</taxon>
        <taxon>Malpighiales</taxon>
        <taxon>Linaceae</taxon>
        <taxon>Linum</taxon>
    </lineage>
</organism>
<name>A0AAV0PJC4_9ROSI</name>
<comment type="caution">
    <text evidence="1">The sequence shown here is derived from an EMBL/GenBank/DDBJ whole genome shotgun (WGS) entry which is preliminary data.</text>
</comment>
<gene>
    <name evidence="1" type="ORF">LITE_LOCUS38619</name>
</gene>
<dbReference type="Proteomes" id="UP001154282">
    <property type="component" value="Unassembled WGS sequence"/>
</dbReference>
<evidence type="ECO:0000313" key="2">
    <source>
        <dbReference type="Proteomes" id="UP001154282"/>
    </source>
</evidence>
<protein>
    <submittedName>
        <fullName evidence="1">Uncharacterized protein</fullName>
    </submittedName>
</protein>
<reference evidence="1" key="1">
    <citation type="submission" date="2022-08" db="EMBL/GenBank/DDBJ databases">
        <authorList>
            <person name="Gutierrez-Valencia J."/>
        </authorList>
    </citation>
    <scope>NUCLEOTIDE SEQUENCE</scope>
</reference>
<accession>A0AAV0PJC4</accession>
<dbReference type="AlphaFoldDB" id="A0AAV0PJC4"/>
<keyword evidence="2" id="KW-1185">Reference proteome</keyword>
<sequence length="181" mass="19696">MNKLLSFPRSNLSSSFFDPGTSISVSFFRYPLAPYEIIIFLHLLLPDKPARHATAYFFAVFCGLASSSCTRFGTLLPSFLTSLQFCETVIRLEIACAATSLAPFDFASSILISSGMHPASPTTFFISAAAHTLHIADAAACCAPTDPDFSTWTNRGRNPCETRISVETEFTRFLNAPTGDS</sequence>
<proteinExistence type="predicted"/>
<dbReference type="EMBL" id="CAMGYJ010000009">
    <property type="protein sequence ID" value="CAI0470592.1"/>
    <property type="molecule type" value="Genomic_DNA"/>
</dbReference>